<feature type="domain" description="HTH marR-type" evidence="1">
    <location>
        <begin position="20"/>
        <end position="158"/>
    </location>
</feature>
<dbReference type="Pfam" id="PF01047">
    <property type="entry name" value="MarR"/>
    <property type="match status" value="1"/>
</dbReference>
<reference evidence="2" key="1">
    <citation type="submission" date="2020-04" db="EMBL/GenBank/DDBJ databases">
        <title>Nitratireductor sp. nov. isolated from mangrove soil.</title>
        <authorList>
            <person name="Ye Y."/>
        </authorList>
    </citation>
    <scope>NUCLEOTIDE SEQUENCE</scope>
    <source>
        <strain evidence="2">SY7</strain>
    </source>
</reference>
<dbReference type="InterPro" id="IPR036390">
    <property type="entry name" value="WH_DNA-bd_sf"/>
</dbReference>
<keyword evidence="3" id="KW-1185">Reference proteome</keyword>
<dbReference type="RefSeq" id="WP_146299199.1">
    <property type="nucleotide sequence ID" value="NZ_CP042301.2"/>
</dbReference>
<dbReference type="PANTHER" id="PTHR33164:SF43">
    <property type="entry name" value="HTH-TYPE TRANSCRIPTIONAL REPRESSOR YETL"/>
    <property type="match status" value="1"/>
</dbReference>
<dbReference type="PROSITE" id="PS50995">
    <property type="entry name" value="HTH_MARR_2"/>
    <property type="match status" value="1"/>
</dbReference>
<dbReference type="SMART" id="SM00347">
    <property type="entry name" value="HTH_MARR"/>
    <property type="match status" value="1"/>
</dbReference>
<gene>
    <name evidence="2" type="ORF">FQ775_09245</name>
</gene>
<evidence type="ECO:0000259" key="1">
    <source>
        <dbReference type="PROSITE" id="PS50995"/>
    </source>
</evidence>
<proteinExistence type="predicted"/>
<dbReference type="AlphaFoldDB" id="A0A5B8KYB8"/>
<dbReference type="EMBL" id="CP042301">
    <property type="protein sequence ID" value="QDZ00551.1"/>
    <property type="molecule type" value="Genomic_DNA"/>
</dbReference>
<dbReference type="Proteomes" id="UP000321389">
    <property type="component" value="Chromosome"/>
</dbReference>
<protein>
    <submittedName>
        <fullName evidence="2">MarR family transcriptional regulator</fullName>
    </submittedName>
</protein>
<sequence length="161" mass="17633">MTEHNPRAKPGPAKPPQTGDIELGLLSGYIGYHLRLAQNASFRAFQSKSGRDDLRPGWFAVLSLIGDNPGIAPMALSRAAGRDKSTLTPILRDLAKHGYVVSSPRPGDRRSYGLSLTELGRERFTELAAHAKAHDRVLDEIAGDQKDDLIRILKRIAEELA</sequence>
<accession>A0A5B8KYB8</accession>
<dbReference type="InterPro" id="IPR000835">
    <property type="entry name" value="HTH_MarR-typ"/>
</dbReference>
<dbReference type="OrthoDB" id="8228089at2"/>
<dbReference type="KEGG" id="niy:FQ775_09245"/>
<evidence type="ECO:0000313" key="2">
    <source>
        <dbReference type="EMBL" id="QDZ00551.1"/>
    </source>
</evidence>
<dbReference type="Gene3D" id="1.10.10.10">
    <property type="entry name" value="Winged helix-like DNA-binding domain superfamily/Winged helix DNA-binding domain"/>
    <property type="match status" value="1"/>
</dbReference>
<dbReference type="InterPro" id="IPR039422">
    <property type="entry name" value="MarR/SlyA-like"/>
</dbReference>
<name>A0A5B8KYB8_9HYPH</name>
<dbReference type="PANTHER" id="PTHR33164">
    <property type="entry name" value="TRANSCRIPTIONAL REGULATOR, MARR FAMILY"/>
    <property type="match status" value="1"/>
</dbReference>
<organism evidence="2 3">
    <name type="scientific">Nitratireductor mangrovi</name>
    <dbReference type="NCBI Taxonomy" id="2599600"/>
    <lineage>
        <taxon>Bacteria</taxon>
        <taxon>Pseudomonadati</taxon>
        <taxon>Pseudomonadota</taxon>
        <taxon>Alphaproteobacteria</taxon>
        <taxon>Hyphomicrobiales</taxon>
        <taxon>Phyllobacteriaceae</taxon>
        <taxon>Nitratireductor</taxon>
    </lineage>
</organism>
<dbReference type="InterPro" id="IPR036388">
    <property type="entry name" value="WH-like_DNA-bd_sf"/>
</dbReference>
<dbReference type="PRINTS" id="PR00598">
    <property type="entry name" value="HTHMARR"/>
</dbReference>
<dbReference type="GO" id="GO:0006950">
    <property type="term" value="P:response to stress"/>
    <property type="evidence" value="ECO:0007669"/>
    <property type="project" value="TreeGrafter"/>
</dbReference>
<dbReference type="GO" id="GO:0003700">
    <property type="term" value="F:DNA-binding transcription factor activity"/>
    <property type="evidence" value="ECO:0007669"/>
    <property type="project" value="InterPro"/>
</dbReference>
<evidence type="ECO:0000313" key="3">
    <source>
        <dbReference type="Proteomes" id="UP000321389"/>
    </source>
</evidence>
<dbReference type="SUPFAM" id="SSF46785">
    <property type="entry name" value="Winged helix' DNA-binding domain"/>
    <property type="match status" value="1"/>
</dbReference>